<evidence type="ECO:0008006" key="3">
    <source>
        <dbReference type="Google" id="ProtNLM"/>
    </source>
</evidence>
<organism evidence="1 2">
    <name type="scientific">Hymenobacter oligotrophus</name>
    <dbReference type="NCBI Taxonomy" id="2319843"/>
    <lineage>
        <taxon>Bacteria</taxon>
        <taxon>Pseudomonadati</taxon>
        <taxon>Bacteroidota</taxon>
        <taxon>Cytophagia</taxon>
        <taxon>Cytophagales</taxon>
        <taxon>Hymenobacteraceae</taxon>
        <taxon>Hymenobacter</taxon>
    </lineage>
</organism>
<reference evidence="1 2" key="1">
    <citation type="submission" date="2018-09" db="EMBL/GenBank/DDBJ databases">
        <title>Hymenobacter medium sp. nov., isolated from R2A medium.</title>
        <authorList>
            <person name="Yingchao G."/>
        </authorList>
    </citation>
    <scope>NUCLEOTIDE SEQUENCE [LARGE SCALE GENOMIC DNA]</scope>
    <source>
        <strain evidence="2">sh-6</strain>
    </source>
</reference>
<evidence type="ECO:0000313" key="1">
    <source>
        <dbReference type="EMBL" id="AYA37923.1"/>
    </source>
</evidence>
<proteinExistence type="predicted"/>
<protein>
    <recommendedName>
        <fullName evidence="3">STAS/SEC14 domain-containing protein</fullName>
    </recommendedName>
</protein>
<evidence type="ECO:0000313" key="2">
    <source>
        <dbReference type="Proteomes" id="UP000262802"/>
    </source>
</evidence>
<name>A0A3B7R3D5_9BACT</name>
<gene>
    <name evidence="1" type="ORF">D3Y59_13235</name>
</gene>
<dbReference type="OrthoDB" id="884362at2"/>
<dbReference type="EMBL" id="CP032317">
    <property type="protein sequence ID" value="AYA37923.1"/>
    <property type="molecule type" value="Genomic_DNA"/>
</dbReference>
<dbReference type="AlphaFoldDB" id="A0A3B7R3D5"/>
<keyword evidence="2" id="KW-1185">Reference proteome</keyword>
<sequence>MHLINHHDYLRLSYRPDLRLLFMRWVRPVSSEEHREGYHVALALGREQACGCWLIDLRARGLASVEDFAWVLRAFRERLAEAVPAPRRIAYLVTPYQAEVMNERLRQLEPEVPEATRLGAAVQAFTEELPAQHWLQAGR</sequence>
<accession>A0A3B7R3D5</accession>
<dbReference type="RefSeq" id="WP_119445481.1">
    <property type="nucleotide sequence ID" value="NZ_CP032317.1"/>
</dbReference>
<dbReference type="Proteomes" id="UP000262802">
    <property type="component" value="Chromosome"/>
</dbReference>
<dbReference type="KEGG" id="hyh:D3Y59_13235"/>